<sequence>MVLTTIASIQSLFFPQTVAFWHTVNRTLLIMRSLIVFSFLLLWLTITSQAQNLNKVYAAMEGGDWEVALEMLEPIIEKNAKNSEVKFLAAICHTERYRLGQAIELFNGATDFAQDSPYFWVKFAKAYLLNGQVDDAEQTIRSVRMQDLDNFLRPDYLLVSNQIQNAKKYLSNPRGIIIKNLGPNINTEGNEYSQVVTADQRGIYFTARRKGTAKVADDGEAYEQVLTADMNENDEWKKDNPLAGFASTTTNEAPIQLFNNDSTLISFYDEDLFISQKKKDGTWSKRVALPINSKRWDSHAFIYNNGNSMIYASDINHEIENLDLYIMHKDERGKWGKPSPITELNSPLNDDAPFVAGDGTFYFSSRGHDSMGGYDIFSTKYDSTAGKFEAPVNMGAPINLPNDDTFFTMYGGFAYLSSSRPEGYGQVDIYRIIMFNQAQIQGKFLDCDGITPIANALISIEGTDGEVTTTTNEYGVYKMLMPVEQSFTLKAVLNGEVVYEKKHTIRVLFRDQFDVEQNFYVGCEKNDEIIYVKMINGFDLDPINLSVAPPSAEGIQPVAPPVEESKEMIAAVLAKNNIRLPNVFFDFDKYNIKPDFFKRLNEAAALLVENRDLRVMVAGHTDAYGTNPYNVDLGIRRYTEVYNYLISKGVDANQLEVKTLSEDIPISTNETIEGRAYNRRVELSFIEK</sequence>
<evidence type="ECO:0000256" key="1">
    <source>
        <dbReference type="ARBA" id="ARBA00004442"/>
    </source>
</evidence>
<dbReference type="PROSITE" id="PS51123">
    <property type="entry name" value="OMPA_2"/>
    <property type="match status" value="1"/>
</dbReference>
<dbReference type="SUPFAM" id="SSF49464">
    <property type="entry name" value="Carboxypeptidase regulatory domain-like"/>
    <property type="match status" value="1"/>
</dbReference>
<evidence type="ECO:0000313" key="7">
    <source>
        <dbReference type="EMBL" id="KYG82826.1"/>
    </source>
</evidence>
<reference evidence="7 8" key="1">
    <citation type="submission" date="2016-01" db="EMBL/GenBank/DDBJ databases">
        <title>Genome sequencing of Roseivirga echinicomitans KMM 6058.</title>
        <authorList>
            <person name="Selvaratnam C."/>
            <person name="Thevarajoo S."/>
            <person name="Goh K.M."/>
            <person name="Ee R."/>
            <person name="Chan K.-G."/>
            <person name="Chong C.S."/>
        </authorList>
    </citation>
    <scope>NUCLEOTIDE SEQUENCE [LARGE SCALE GENOMIC DNA]</scope>
    <source>
        <strain evidence="7 8">KMM 6058</strain>
    </source>
</reference>
<dbReference type="STRING" id="296218.AWN68_13650"/>
<feature type="domain" description="OmpA-like" evidence="6">
    <location>
        <begin position="572"/>
        <end position="688"/>
    </location>
</feature>
<comment type="subcellular location">
    <subcellularLocation>
        <location evidence="1">Cell outer membrane</location>
    </subcellularLocation>
</comment>
<gene>
    <name evidence="7" type="ORF">AWN68_13650</name>
</gene>
<dbReference type="AlphaFoldDB" id="A0A150XVV0"/>
<proteinExistence type="predicted"/>
<evidence type="ECO:0000256" key="3">
    <source>
        <dbReference type="ARBA" id="ARBA00023237"/>
    </source>
</evidence>
<evidence type="ECO:0000256" key="2">
    <source>
        <dbReference type="ARBA" id="ARBA00023136"/>
    </source>
</evidence>
<comment type="caution">
    <text evidence="7">The sequence shown here is derived from an EMBL/GenBank/DDBJ whole genome shotgun (WGS) entry which is preliminary data.</text>
</comment>
<evidence type="ECO:0000256" key="4">
    <source>
        <dbReference type="PROSITE-ProRule" id="PRU00473"/>
    </source>
</evidence>
<dbReference type="PRINTS" id="PR01021">
    <property type="entry name" value="OMPADOMAIN"/>
</dbReference>
<dbReference type="Pfam" id="PF00691">
    <property type="entry name" value="OmpA"/>
    <property type="match status" value="1"/>
</dbReference>
<dbReference type="EMBL" id="LRDB01000002">
    <property type="protein sequence ID" value="KYG82826.1"/>
    <property type="molecule type" value="Genomic_DNA"/>
</dbReference>
<dbReference type="SUPFAM" id="SSF48452">
    <property type="entry name" value="TPR-like"/>
    <property type="match status" value="1"/>
</dbReference>
<dbReference type="InterPro" id="IPR050330">
    <property type="entry name" value="Bact_OuterMem_StrucFunc"/>
</dbReference>
<keyword evidence="3" id="KW-0998">Cell outer membrane</keyword>
<dbReference type="GO" id="GO:0009279">
    <property type="term" value="C:cell outer membrane"/>
    <property type="evidence" value="ECO:0007669"/>
    <property type="project" value="UniProtKB-SubCell"/>
</dbReference>
<keyword evidence="5" id="KW-1133">Transmembrane helix</keyword>
<dbReference type="PANTHER" id="PTHR30329">
    <property type="entry name" value="STATOR ELEMENT OF FLAGELLAR MOTOR COMPLEX"/>
    <property type="match status" value="1"/>
</dbReference>
<dbReference type="InterPro" id="IPR008969">
    <property type="entry name" value="CarboxyPept-like_regulatory"/>
</dbReference>
<accession>A0A150XVV0</accession>
<dbReference type="Proteomes" id="UP000075615">
    <property type="component" value="Unassembled WGS sequence"/>
</dbReference>
<name>A0A150XVV0_9BACT</name>
<dbReference type="SUPFAM" id="SSF82171">
    <property type="entry name" value="DPP6 N-terminal domain-like"/>
    <property type="match status" value="1"/>
</dbReference>
<evidence type="ECO:0000256" key="5">
    <source>
        <dbReference type="SAM" id="Phobius"/>
    </source>
</evidence>
<dbReference type="Pfam" id="PF14559">
    <property type="entry name" value="TPR_19"/>
    <property type="match status" value="1"/>
</dbReference>
<dbReference type="Gene3D" id="3.30.1330.60">
    <property type="entry name" value="OmpA-like domain"/>
    <property type="match status" value="1"/>
</dbReference>
<dbReference type="Pfam" id="PF07676">
    <property type="entry name" value="PD40"/>
    <property type="match status" value="1"/>
</dbReference>
<feature type="transmembrane region" description="Helical" evidence="5">
    <location>
        <begin position="29"/>
        <end position="46"/>
    </location>
</feature>
<dbReference type="InterPro" id="IPR011990">
    <property type="entry name" value="TPR-like_helical_dom_sf"/>
</dbReference>
<dbReference type="InterPro" id="IPR006664">
    <property type="entry name" value="OMP_bac"/>
</dbReference>
<dbReference type="Gene3D" id="1.25.40.10">
    <property type="entry name" value="Tetratricopeptide repeat domain"/>
    <property type="match status" value="1"/>
</dbReference>
<protein>
    <recommendedName>
        <fullName evidence="6">OmpA-like domain-containing protein</fullName>
    </recommendedName>
</protein>
<keyword evidence="2 4" id="KW-0472">Membrane</keyword>
<keyword evidence="8" id="KW-1185">Reference proteome</keyword>
<evidence type="ECO:0000259" key="6">
    <source>
        <dbReference type="PROSITE" id="PS51123"/>
    </source>
</evidence>
<evidence type="ECO:0000313" key="8">
    <source>
        <dbReference type="Proteomes" id="UP000075615"/>
    </source>
</evidence>
<dbReference type="InterPro" id="IPR036737">
    <property type="entry name" value="OmpA-like_sf"/>
</dbReference>
<dbReference type="PANTHER" id="PTHR30329:SF21">
    <property type="entry name" value="LIPOPROTEIN YIAD-RELATED"/>
    <property type="match status" value="1"/>
</dbReference>
<dbReference type="SUPFAM" id="SSF103088">
    <property type="entry name" value="OmpA-like"/>
    <property type="match status" value="1"/>
</dbReference>
<keyword evidence="5" id="KW-0812">Transmembrane</keyword>
<dbReference type="CDD" id="cd07185">
    <property type="entry name" value="OmpA_C-like"/>
    <property type="match status" value="1"/>
</dbReference>
<organism evidence="7 8">
    <name type="scientific">Roseivirga echinicomitans</name>
    <dbReference type="NCBI Taxonomy" id="296218"/>
    <lineage>
        <taxon>Bacteria</taxon>
        <taxon>Pseudomonadati</taxon>
        <taxon>Bacteroidota</taxon>
        <taxon>Cytophagia</taxon>
        <taxon>Cytophagales</taxon>
        <taxon>Roseivirgaceae</taxon>
        <taxon>Roseivirga</taxon>
    </lineage>
</organism>
<dbReference type="InterPro" id="IPR011659">
    <property type="entry name" value="WD40"/>
</dbReference>
<dbReference type="InterPro" id="IPR006665">
    <property type="entry name" value="OmpA-like"/>
</dbReference>